<dbReference type="InterPro" id="IPR043502">
    <property type="entry name" value="DNA/RNA_pol_sf"/>
</dbReference>
<accession>A0A5B6WDI5</accession>
<reference evidence="3" key="1">
    <citation type="journal article" date="2019" name="Plant Biotechnol. J.">
        <title>Genome sequencing of the Australian wild diploid species Gossypium australe highlights disease resistance and delayed gland morphogenesis.</title>
        <authorList>
            <person name="Cai Y."/>
            <person name="Cai X."/>
            <person name="Wang Q."/>
            <person name="Wang P."/>
            <person name="Zhang Y."/>
            <person name="Cai C."/>
            <person name="Xu Y."/>
            <person name="Wang K."/>
            <person name="Zhou Z."/>
            <person name="Wang C."/>
            <person name="Geng S."/>
            <person name="Li B."/>
            <person name="Dong Q."/>
            <person name="Hou Y."/>
            <person name="Wang H."/>
            <person name="Ai P."/>
            <person name="Liu Z."/>
            <person name="Yi F."/>
            <person name="Sun M."/>
            <person name="An G."/>
            <person name="Cheng J."/>
            <person name="Zhang Y."/>
            <person name="Shi Q."/>
            <person name="Xie Y."/>
            <person name="Shi X."/>
            <person name="Chang Y."/>
            <person name="Huang F."/>
            <person name="Chen Y."/>
            <person name="Hong S."/>
            <person name="Mi L."/>
            <person name="Sun Q."/>
            <person name="Zhang L."/>
            <person name="Zhou B."/>
            <person name="Peng R."/>
            <person name="Zhang X."/>
            <person name="Liu F."/>
        </authorList>
    </citation>
    <scope>NUCLEOTIDE SEQUENCE [LARGE SCALE GENOMIC DNA]</scope>
    <source>
        <strain evidence="3">cv. PA1801</strain>
    </source>
</reference>
<protein>
    <submittedName>
        <fullName evidence="2">Reverse transcriptase</fullName>
    </submittedName>
</protein>
<organism evidence="2 3">
    <name type="scientific">Gossypium australe</name>
    <dbReference type="NCBI Taxonomy" id="47621"/>
    <lineage>
        <taxon>Eukaryota</taxon>
        <taxon>Viridiplantae</taxon>
        <taxon>Streptophyta</taxon>
        <taxon>Embryophyta</taxon>
        <taxon>Tracheophyta</taxon>
        <taxon>Spermatophyta</taxon>
        <taxon>Magnoliopsida</taxon>
        <taxon>eudicotyledons</taxon>
        <taxon>Gunneridae</taxon>
        <taxon>Pentapetalae</taxon>
        <taxon>rosids</taxon>
        <taxon>malvids</taxon>
        <taxon>Malvales</taxon>
        <taxon>Malvaceae</taxon>
        <taxon>Malvoideae</taxon>
        <taxon>Gossypium</taxon>
    </lineage>
</organism>
<feature type="domain" description="Integrase zinc-binding" evidence="1">
    <location>
        <begin position="339"/>
        <end position="395"/>
    </location>
</feature>
<evidence type="ECO:0000313" key="2">
    <source>
        <dbReference type="EMBL" id="KAA3479759.1"/>
    </source>
</evidence>
<dbReference type="PANTHER" id="PTHR35046:SF9">
    <property type="entry name" value="RNA-DIRECTED DNA POLYMERASE"/>
    <property type="match status" value="1"/>
</dbReference>
<evidence type="ECO:0000259" key="1">
    <source>
        <dbReference type="Pfam" id="PF17921"/>
    </source>
</evidence>
<keyword evidence="3" id="KW-1185">Reference proteome</keyword>
<gene>
    <name evidence="2" type="ORF">EPI10_020244</name>
</gene>
<keyword evidence="2" id="KW-0695">RNA-directed DNA polymerase</keyword>
<sequence>MIVDGGSCTNVASTLMVEKLGLPTTKHPHPYKLQWLNDGGELKVTKEVLVAFSIIKYKDKVLCDVVPMYASHLLLGRSWQFDRRVIHDGYTNCYTFKHLGKNLTLAPMTPKQDFNDVFLDEVPSGFSPTRWIEHQIDFMLGAIIPNRPAYRSNPEETKELQKYPILCLDNMLDELSGARLFSKIDIKSGKYLDDNMLHLKDILEVIRKETLYANLKKCTFCTNKFVIHFDLEALKLLKGQNKLNKRHAKWVEFLEPFPYVIKYKKGKENNVADALSMRYTLLTHLDSKLLGFVFLKDLYANDANFGELYKSCENVAYDKFYGHDGFLFREGKLCIPQGSVRDLLVSEAHSRGLMGHFGVAKILAMLQEHFFWLRMKRDVERICDHCMPCKKAKSRIKPHGLYTLLLIP</sequence>
<proteinExistence type="predicted"/>
<dbReference type="SUPFAM" id="SSF56672">
    <property type="entry name" value="DNA/RNA polymerases"/>
    <property type="match status" value="1"/>
</dbReference>
<dbReference type="Gene3D" id="1.10.340.70">
    <property type="match status" value="1"/>
</dbReference>
<evidence type="ECO:0000313" key="3">
    <source>
        <dbReference type="Proteomes" id="UP000325315"/>
    </source>
</evidence>
<keyword evidence="2" id="KW-0548">Nucleotidyltransferase</keyword>
<dbReference type="FunFam" id="1.10.340.70:FF:000001">
    <property type="entry name" value="Retrovirus-related Pol polyprotein from transposon gypsy-like Protein"/>
    <property type="match status" value="1"/>
</dbReference>
<dbReference type="Proteomes" id="UP000325315">
    <property type="component" value="Unassembled WGS sequence"/>
</dbReference>
<name>A0A5B6WDI5_9ROSI</name>
<keyword evidence="2" id="KW-0808">Transferase</keyword>
<dbReference type="Pfam" id="PF17921">
    <property type="entry name" value="Integrase_H2C2"/>
    <property type="match status" value="1"/>
</dbReference>
<dbReference type="OrthoDB" id="1933708at2759"/>
<dbReference type="CDD" id="cd00303">
    <property type="entry name" value="retropepsin_like"/>
    <property type="match status" value="1"/>
</dbReference>
<dbReference type="EMBL" id="SMMG02000003">
    <property type="protein sequence ID" value="KAA3479759.1"/>
    <property type="molecule type" value="Genomic_DNA"/>
</dbReference>
<dbReference type="PANTHER" id="PTHR35046">
    <property type="entry name" value="ZINC KNUCKLE (CCHC-TYPE) FAMILY PROTEIN"/>
    <property type="match status" value="1"/>
</dbReference>
<dbReference type="InterPro" id="IPR041588">
    <property type="entry name" value="Integrase_H2C2"/>
</dbReference>
<comment type="caution">
    <text evidence="2">The sequence shown here is derived from an EMBL/GenBank/DDBJ whole genome shotgun (WGS) entry which is preliminary data.</text>
</comment>
<dbReference type="GO" id="GO:0003964">
    <property type="term" value="F:RNA-directed DNA polymerase activity"/>
    <property type="evidence" value="ECO:0007669"/>
    <property type="project" value="UniProtKB-KW"/>
</dbReference>
<dbReference type="AlphaFoldDB" id="A0A5B6WDI5"/>